<dbReference type="Pfam" id="PF12833">
    <property type="entry name" value="HTH_18"/>
    <property type="match status" value="1"/>
</dbReference>
<dbReference type="Pfam" id="PF07495">
    <property type="entry name" value="Y_Y_Y"/>
    <property type="match status" value="1"/>
</dbReference>
<dbReference type="InterPro" id="IPR013783">
    <property type="entry name" value="Ig-like_fold"/>
</dbReference>
<dbReference type="InterPro" id="IPR018060">
    <property type="entry name" value="HTH_AraC"/>
</dbReference>
<dbReference type="PANTHER" id="PTHR43547">
    <property type="entry name" value="TWO-COMPONENT HISTIDINE KINASE"/>
    <property type="match status" value="1"/>
</dbReference>
<dbReference type="InterPro" id="IPR011110">
    <property type="entry name" value="Reg_prop"/>
</dbReference>
<comment type="caution">
    <text evidence="6">The sequence shown here is derived from an EMBL/GenBank/DDBJ whole genome shotgun (WGS) entry which is preliminary data.</text>
</comment>
<keyword evidence="1" id="KW-0597">Phosphoprotein</keyword>
<keyword evidence="3" id="KW-0804">Transcription</keyword>
<dbReference type="Pfam" id="PF07494">
    <property type="entry name" value="Reg_prop"/>
    <property type="match status" value="2"/>
</dbReference>
<keyword evidence="4" id="KW-0472">Membrane</keyword>
<dbReference type="InterPro" id="IPR009057">
    <property type="entry name" value="Homeodomain-like_sf"/>
</dbReference>
<dbReference type="PROSITE" id="PS01124">
    <property type="entry name" value="HTH_ARAC_FAMILY_2"/>
    <property type="match status" value="1"/>
</dbReference>
<dbReference type="GO" id="GO:0000155">
    <property type="term" value="F:phosphorelay sensor kinase activity"/>
    <property type="evidence" value="ECO:0007669"/>
    <property type="project" value="TreeGrafter"/>
</dbReference>
<feature type="domain" description="HTH araC/xylS-type" evidence="5">
    <location>
        <begin position="796"/>
        <end position="900"/>
    </location>
</feature>
<dbReference type="SUPFAM" id="SSF46689">
    <property type="entry name" value="Homeodomain-like"/>
    <property type="match status" value="1"/>
</dbReference>
<dbReference type="GO" id="GO:0043565">
    <property type="term" value="F:sequence-specific DNA binding"/>
    <property type="evidence" value="ECO:0007669"/>
    <property type="project" value="InterPro"/>
</dbReference>
<proteinExistence type="predicted"/>
<dbReference type="InterPro" id="IPR015943">
    <property type="entry name" value="WD40/YVTN_repeat-like_dom_sf"/>
</dbReference>
<dbReference type="SUPFAM" id="SSF63829">
    <property type="entry name" value="Calcium-dependent phosphotriesterase"/>
    <property type="match status" value="1"/>
</dbReference>
<evidence type="ECO:0000256" key="3">
    <source>
        <dbReference type="ARBA" id="ARBA00023163"/>
    </source>
</evidence>
<evidence type="ECO:0000313" key="6">
    <source>
        <dbReference type="EMBL" id="RGS40277.1"/>
    </source>
</evidence>
<protein>
    <submittedName>
        <fullName evidence="6">Helix-turn-helix domain-containing protein</fullName>
    </submittedName>
</protein>
<evidence type="ECO:0000259" key="5">
    <source>
        <dbReference type="PROSITE" id="PS01124"/>
    </source>
</evidence>
<dbReference type="PANTHER" id="PTHR43547:SF2">
    <property type="entry name" value="HYBRID SIGNAL TRANSDUCTION HISTIDINE KINASE C"/>
    <property type="match status" value="1"/>
</dbReference>
<feature type="transmembrane region" description="Helical" evidence="4">
    <location>
        <begin position="722"/>
        <end position="743"/>
    </location>
</feature>
<dbReference type="Proteomes" id="UP000283341">
    <property type="component" value="Unassembled WGS sequence"/>
</dbReference>
<reference evidence="6 7" key="1">
    <citation type="submission" date="2018-08" db="EMBL/GenBank/DDBJ databases">
        <title>A genome reference for cultivated species of the human gut microbiota.</title>
        <authorList>
            <person name="Zou Y."/>
            <person name="Xue W."/>
            <person name="Luo G."/>
        </authorList>
    </citation>
    <scope>NUCLEOTIDE SEQUENCE [LARGE SCALE GENOMIC DNA]</scope>
    <source>
        <strain evidence="6 7">AF22-3AC</strain>
    </source>
</reference>
<dbReference type="RefSeq" id="WP_118401752.1">
    <property type="nucleotide sequence ID" value="NZ_JADNFX010000055.1"/>
</dbReference>
<dbReference type="GO" id="GO:0003700">
    <property type="term" value="F:DNA-binding transcription factor activity"/>
    <property type="evidence" value="ECO:0007669"/>
    <property type="project" value="InterPro"/>
</dbReference>
<dbReference type="Gene3D" id="2.130.10.10">
    <property type="entry name" value="YVTN repeat-like/Quinoprotein amine dehydrogenase"/>
    <property type="match status" value="3"/>
</dbReference>
<dbReference type="SMART" id="SM00342">
    <property type="entry name" value="HTH_ARAC"/>
    <property type="match status" value="1"/>
</dbReference>
<gene>
    <name evidence="6" type="ORF">DWX97_00580</name>
</gene>
<keyword evidence="4" id="KW-1133">Transmembrane helix</keyword>
<dbReference type="Gene3D" id="1.10.10.60">
    <property type="entry name" value="Homeodomain-like"/>
    <property type="match status" value="2"/>
</dbReference>
<dbReference type="AlphaFoldDB" id="A0A412IQ85"/>
<evidence type="ECO:0000256" key="1">
    <source>
        <dbReference type="ARBA" id="ARBA00022553"/>
    </source>
</evidence>
<keyword evidence="2" id="KW-0805">Transcription regulation</keyword>
<evidence type="ECO:0000256" key="2">
    <source>
        <dbReference type="ARBA" id="ARBA00023015"/>
    </source>
</evidence>
<dbReference type="InterPro" id="IPR011047">
    <property type="entry name" value="Quinoprotein_ADH-like_sf"/>
</dbReference>
<evidence type="ECO:0000313" key="7">
    <source>
        <dbReference type="Proteomes" id="UP000283341"/>
    </source>
</evidence>
<keyword evidence="4" id="KW-0812">Transmembrane</keyword>
<sequence>MKNKLIYVLFIGILLFPLFGYSQTFRGLSVSDGLSDLVVNALYKDSTGYVWIGTSSTLERFDGVRLKHYAIPVTNEKMKEVNVITGMQGNEVWMGNNAGLWRVNGNELERISPDIIKNRVYSLLYDGKGRMYVGTDVGLFIYEKGKIERVLIDSNVLSAANTIRGLALDNKGNLWMATHRGLYSMALDNKGITAHNSDEVLVNSYNNICLVDSVLYLGTAENGIVAFDIESYRFRPYMNLGCITSLSSNGDGTLYAGTNGNGVYFISTVKDRIIKRIYHEPNANGGLRSNSVYSLLVDNDGIIWAGLFQLGLDYSLYQNELFSTYKYLQEFDSRNLAIRTIEICTSERLIGTRDGLFYVDEARKICKSFSSPELRSNMIMCSCSFQGKYYIGTYGGGMYVLDPATITLSDFDRDEPALFVHGQIFAIAADYWGNLWIGTSEGVFCYKDGEQIRHYDSANSRLPDDNVYGIYFDSTHRGWICTENGVCMLDTSSDRLITDKFPENFANRKLIREIYEDSEHNLYFLPDKGELFVSDLSLNKFFSLSDTPLDGKNLMFALEDEEGWLWIGTNDGLYRYDKKNTFASYTFADGIPNQIFFNCIPKKGKDGVIWIGNSKGLIYTDVGRINNGKEYPYSIRITDVDVGNGQHGKTTIYFSGFTYTDPAYMLYEYKLEGKEESWQMLKGKSEVTYYDLSSGKYIFKVRRAGDVNSEVSLSIRVPFVIWRSWWCISLAVMLVFLCIYGLYKWRMRNNSLSTAHFLLAPEEEAVKEKQNLENFIPEDKYRSSNITAEDCKRLTERLKNLIRDKKLYSNPELKIGDLAKELDVPAYILSYLFNQYLNRNYYDYINDYRIAEFKYLVNKGEHMTYTLNALIEKCGFNSRASFFRHFKRATGMTPNEYIKGLRKPN</sequence>
<name>A0A412IQ85_9BACE</name>
<dbReference type="SUPFAM" id="SSF50998">
    <property type="entry name" value="Quinoprotein alcohol dehydrogenase-like"/>
    <property type="match status" value="1"/>
</dbReference>
<dbReference type="InterPro" id="IPR011123">
    <property type="entry name" value="Y_Y_Y"/>
</dbReference>
<evidence type="ECO:0000256" key="4">
    <source>
        <dbReference type="SAM" id="Phobius"/>
    </source>
</evidence>
<accession>A0A412IQ85</accession>
<dbReference type="Gene3D" id="2.60.40.10">
    <property type="entry name" value="Immunoglobulins"/>
    <property type="match status" value="1"/>
</dbReference>
<dbReference type="EMBL" id="QRVJ01000001">
    <property type="protein sequence ID" value="RGS40277.1"/>
    <property type="molecule type" value="Genomic_DNA"/>
</dbReference>
<organism evidence="6 7">
    <name type="scientific">Bacteroides cellulosilyticus</name>
    <dbReference type="NCBI Taxonomy" id="246787"/>
    <lineage>
        <taxon>Bacteria</taxon>
        <taxon>Pseudomonadati</taxon>
        <taxon>Bacteroidota</taxon>
        <taxon>Bacteroidia</taxon>
        <taxon>Bacteroidales</taxon>
        <taxon>Bacteroidaceae</taxon>
        <taxon>Bacteroides</taxon>
    </lineage>
</organism>